<feature type="transmembrane region" description="Helical" evidence="6">
    <location>
        <begin position="241"/>
        <end position="258"/>
    </location>
</feature>
<evidence type="ECO:0000256" key="6">
    <source>
        <dbReference type="SAM" id="Phobius"/>
    </source>
</evidence>
<evidence type="ECO:0000256" key="1">
    <source>
        <dbReference type="ARBA" id="ARBA00004651"/>
    </source>
</evidence>
<dbReference type="Pfam" id="PF01943">
    <property type="entry name" value="Polysacc_synt"/>
    <property type="match status" value="1"/>
</dbReference>
<feature type="transmembrane region" description="Helical" evidence="6">
    <location>
        <begin position="387"/>
        <end position="410"/>
    </location>
</feature>
<feature type="transmembrane region" description="Helical" evidence="6">
    <location>
        <begin position="125"/>
        <end position="145"/>
    </location>
</feature>
<keyword evidence="5 6" id="KW-0472">Membrane</keyword>
<feature type="transmembrane region" description="Helical" evidence="6">
    <location>
        <begin position="299"/>
        <end position="323"/>
    </location>
</feature>
<evidence type="ECO:0000256" key="2">
    <source>
        <dbReference type="ARBA" id="ARBA00022475"/>
    </source>
</evidence>
<evidence type="ECO:0000313" key="8">
    <source>
        <dbReference type="Proteomes" id="UP000034176"/>
    </source>
</evidence>
<dbReference type="STRING" id="1618434.UR52_C0001G0080"/>
<evidence type="ECO:0000256" key="3">
    <source>
        <dbReference type="ARBA" id="ARBA00022692"/>
    </source>
</evidence>
<name>A0A0G0D9J0_9BACT</name>
<accession>A0A0G0D9J0</accession>
<comment type="subcellular location">
    <subcellularLocation>
        <location evidence="1">Cell membrane</location>
        <topology evidence="1">Multi-pass membrane protein</topology>
    </subcellularLocation>
</comment>
<gene>
    <name evidence="7" type="ORF">UR52_C0001G0080</name>
</gene>
<protein>
    <submittedName>
        <fullName evidence="7">Polysaccharide biosynthesis protein</fullName>
    </submittedName>
</protein>
<reference evidence="7 8" key="1">
    <citation type="journal article" date="2015" name="Nature">
        <title>rRNA introns, odd ribosomes, and small enigmatic genomes across a large radiation of phyla.</title>
        <authorList>
            <person name="Brown C.T."/>
            <person name="Hug L.A."/>
            <person name="Thomas B.C."/>
            <person name="Sharon I."/>
            <person name="Castelle C.J."/>
            <person name="Singh A."/>
            <person name="Wilkins M.J."/>
            <person name="Williams K.H."/>
            <person name="Banfield J.F."/>
        </authorList>
    </citation>
    <scope>NUCLEOTIDE SEQUENCE [LARGE SCALE GENOMIC DNA]</scope>
</reference>
<feature type="transmembrane region" description="Helical" evidence="6">
    <location>
        <begin position="329"/>
        <end position="350"/>
    </location>
</feature>
<feature type="transmembrane region" description="Helical" evidence="6">
    <location>
        <begin position="25"/>
        <end position="46"/>
    </location>
</feature>
<keyword evidence="3 6" id="KW-0812">Transmembrane</keyword>
<dbReference type="PANTHER" id="PTHR30250">
    <property type="entry name" value="PST FAMILY PREDICTED COLANIC ACID TRANSPORTER"/>
    <property type="match status" value="1"/>
</dbReference>
<keyword evidence="2" id="KW-1003">Cell membrane</keyword>
<sequence length="416" mass="47355">MQKNAFPRFFLSLLKLDITYFTKSSLWATLQQIIGVTCGLIVSYFFGHFLSKTTFGEYNLILSYLGMLTFLSLPGLDLALTQSVSKKFDGSLIFAINSKFKFSLLGIPILLAISGYHFLQQQNQISTGLLIAALLFPFLNPFSIYPAFLTGKRNFSVLSIVSSLASLFFLVLLSVSIFYFPKTPLLIFSYMMALIIPAIIGFYYCLRLVKNNTQDKELFRYGSFLTILSIIPWITGNLGSIILGNFINVEALAIYAVASKFLTSVQKNFQVFYKPITAKLASQSNKEHLNTLKTHWWKFFILGIFLSLFLFLLTPILINFFFGSKYQDAIVYGQVLSLALIPLPFSWVVYDMVMYQKRKKPQIIAGVLPQLVKIVLIFILIPRYQIWGLIIIILIERWTEPIVPFIALALSSHKKK</sequence>
<evidence type="ECO:0000313" key="7">
    <source>
        <dbReference type="EMBL" id="KKP60000.1"/>
    </source>
</evidence>
<feature type="transmembrane region" description="Helical" evidence="6">
    <location>
        <begin position="362"/>
        <end position="381"/>
    </location>
</feature>
<feature type="transmembrane region" description="Helical" evidence="6">
    <location>
        <begin position="218"/>
        <end position="235"/>
    </location>
</feature>
<organism evidence="7 8">
    <name type="scientific">Candidatus Gottesmanbacteria bacterium GW2011_GWA1_34_13</name>
    <dbReference type="NCBI Taxonomy" id="1618434"/>
    <lineage>
        <taxon>Bacteria</taxon>
        <taxon>Candidatus Gottesmaniibacteriota</taxon>
    </lineage>
</organism>
<evidence type="ECO:0000256" key="4">
    <source>
        <dbReference type="ARBA" id="ARBA00022989"/>
    </source>
</evidence>
<evidence type="ECO:0000256" key="5">
    <source>
        <dbReference type="ARBA" id="ARBA00023136"/>
    </source>
</evidence>
<dbReference type="PANTHER" id="PTHR30250:SF11">
    <property type="entry name" value="O-ANTIGEN TRANSPORTER-RELATED"/>
    <property type="match status" value="1"/>
</dbReference>
<feature type="transmembrane region" description="Helical" evidence="6">
    <location>
        <begin position="58"/>
        <end position="80"/>
    </location>
</feature>
<comment type="caution">
    <text evidence="7">The sequence shown here is derived from an EMBL/GenBank/DDBJ whole genome shotgun (WGS) entry which is preliminary data.</text>
</comment>
<feature type="transmembrane region" description="Helical" evidence="6">
    <location>
        <begin position="157"/>
        <end position="180"/>
    </location>
</feature>
<feature type="transmembrane region" description="Helical" evidence="6">
    <location>
        <begin position="186"/>
        <end position="206"/>
    </location>
</feature>
<dbReference type="InterPro" id="IPR002797">
    <property type="entry name" value="Polysacc_synth"/>
</dbReference>
<dbReference type="GO" id="GO:0005886">
    <property type="term" value="C:plasma membrane"/>
    <property type="evidence" value="ECO:0007669"/>
    <property type="project" value="UniProtKB-SubCell"/>
</dbReference>
<keyword evidence="4 6" id="KW-1133">Transmembrane helix</keyword>
<dbReference type="InterPro" id="IPR050833">
    <property type="entry name" value="Poly_Biosynth_Transport"/>
</dbReference>
<dbReference type="EMBL" id="LBPN01000001">
    <property type="protein sequence ID" value="KKP60000.1"/>
    <property type="molecule type" value="Genomic_DNA"/>
</dbReference>
<dbReference type="Proteomes" id="UP000034176">
    <property type="component" value="Unassembled WGS sequence"/>
</dbReference>
<dbReference type="AlphaFoldDB" id="A0A0G0D9J0"/>
<feature type="transmembrane region" description="Helical" evidence="6">
    <location>
        <begin position="100"/>
        <end position="119"/>
    </location>
</feature>
<proteinExistence type="predicted"/>